<evidence type="ECO:0000256" key="1">
    <source>
        <dbReference type="ARBA" id="ARBA00004117"/>
    </source>
</evidence>
<dbReference type="InterPro" id="IPR005838">
    <property type="entry name" value="T3SS_IM_P"/>
</dbReference>
<dbReference type="PROSITE" id="PS01061">
    <property type="entry name" value="FLIP_2"/>
    <property type="match status" value="1"/>
</dbReference>
<keyword evidence="9 14" id="KW-1133">Transmembrane helix</keyword>
<evidence type="ECO:0000256" key="2">
    <source>
        <dbReference type="ARBA" id="ARBA00004651"/>
    </source>
</evidence>
<dbReference type="Pfam" id="PF00813">
    <property type="entry name" value="FliP"/>
    <property type="match status" value="1"/>
</dbReference>
<evidence type="ECO:0000256" key="8">
    <source>
        <dbReference type="ARBA" id="ARBA00022927"/>
    </source>
</evidence>
<dbReference type="NCBIfam" id="TIGR01103">
    <property type="entry name" value="fliP"/>
    <property type="match status" value="1"/>
</dbReference>
<feature type="transmembrane region" description="Helical" evidence="14">
    <location>
        <begin position="106"/>
        <end position="136"/>
    </location>
</feature>
<evidence type="ECO:0000256" key="11">
    <source>
        <dbReference type="ARBA" id="ARBA00023143"/>
    </source>
</evidence>
<proteinExistence type="predicted"/>
<keyword evidence="6 14" id="KW-0812">Transmembrane</keyword>
<name>A0A3B1DR35_9ZZZZ</name>
<dbReference type="InterPro" id="IPR005837">
    <property type="entry name" value="FliP"/>
</dbReference>
<keyword evidence="15" id="KW-0966">Cell projection</keyword>
<dbReference type="GO" id="GO:0009306">
    <property type="term" value="P:protein secretion"/>
    <property type="evidence" value="ECO:0007669"/>
    <property type="project" value="InterPro"/>
</dbReference>
<evidence type="ECO:0000256" key="13">
    <source>
        <dbReference type="SAM" id="MobiDB-lite"/>
    </source>
</evidence>
<dbReference type="GO" id="GO:0009425">
    <property type="term" value="C:bacterial-type flagellum basal body"/>
    <property type="evidence" value="ECO:0007669"/>
    <property type="project" value="UniProtKB-SubCell"/>
</dbReference>
<keyword evidence="15" id="KW-0282">Flagellum</keyword>
<evidence type="ECO:0000256" key="14">
    <source>
        <dbReference type="SAM" id="Phobius"/>
    </source>
</evidence>
<evidence type="ECO:0000256" key="6">
    <source>
        <dbReference type="ARBA" id="ARBA00022692"/>
    </source>
</evidence>
<evidence type="ECO:0000256" key="4">
    <source>
        <dbReference type="ARBA" id="ARBA00022448"/>
    </source>
</evidence>
<feature type="compositionally biased region" description="Polar residues" evidence="13">
    <location>
        <begin position="57"/>
        <end position="67"/>
    </location>
</feature>
<evidence type="ECO:0000256" key="7">
    <source>
        <dbReference type="ARBA" id="ARBA00022795"/>
    </source>
</evidence>
<feature type="transmembrane region" description="Helical" evidence="14">
    <location>
        <begin position="274"/>
        <end position="296"/>
    </location>
</feature>
<keyword evidence="10 14" id="KW-0472">Membrane</keyword>
<evidence type="ECO:0000313" key="15">
    <source>
        <dbReference type="EMBL" id="VAX38568.1"/>
    </source>
</evidence>
<dbReference type="GO" id="GO:0044781">
    <property type="term" value="P:bacterial-type flagellum organization"/>
    <property type="evidence" value="ECO:0007669"/>
    <property type="project" value="UniProtKB-KW"/>
</dbReference>
<evidence type="ECO:0000256" key="9">
    <source>
        <dbReference type="ARBA" id="ARBA00022989"/>
    </source>
</evidence>
<keyword evidence="4" id="KW-0813">Transport</keyword>
<keyword evidence="12" id="KW-1006">Bacterial flagellum protein export</keyword>
<protein>
    <recommendedName>
        <fullName evidence="3">Flagellar biosynthetic protein FliP</fullName>
    </recommendedName>
</protein>
<feature type="region of interest" description="Disordered" evidence="13">
    <location>
        <begin position="57"/>
        <end position="83"/>
    </location>
</feature>
<dbReference type="GO" id="GO:0005886">
    <property type="term" value="C:plasma membrane"/>
    <property type="evidence" value="ECO:0007669"/>
    <property type="project" value="UniProtKB-SubCell"/>
</dbReference>
<keyword evidence="8" id="KW-0653">Protein transport</keyword>
<evidence type="ECO:0000256" key="12">
    <source>
        <dbReference type="ARBA" id="ARBA00023225"/>
    </source>
</evidence>
<evidence type="ECO:0000256" key="10">
    <source>
        <dbReference type="ARBA" id="ARBA00023136"/>
    </source>
</evidence>
<dbReference type="AlphaFoldDB" id="A0A3B1DR35"/>
<feature type="region of interest" description="Disordered" evidence="13">
    <location>
        <begin position="1"/>
        <end position="21"/>
    </location>
</feature>
<feature type="compositionally biased region" description="Polar residues" evidence="13">
    <location>
        <begin position="8"/>
        <end position="21"/>
    </location>
</feature>
<feature type="transmembrane region" description="Helical" evidence="14">
    <location>
        <begin position="308"/>
        <end position="325"/>
    </location>
</feature>
<keyword evidence="7" id="KW-1005">Bacterial flagellum biogenesis</keyword>
<organism evidence="15">
    <name type="scientific">hydrothermal vent metagenome</name>
    <dbReference type="NCBI Taxonomy" id="652676"/>
    <lineage>
        <taxon>unclassified sequences</taxon>
        <taxon>metagenomes</taxon>
        <taxon>ecological metagenomes</taxon>
    </lineage>
</organism>
<evidence type="ECO:0000256" key="5">
    <source>
        <dbReference type="ARBA" id="ARBA00022475"/>
    </source>
</evidence>
<dbReference type="PANTHER" id="PTHR30587">
    <property type="entry name" value="FLAGELLAR BIOSYNTHETIC PROTEIN FLIP"/>
    <property type="match status" value="1"/>
</dbReference>
<dbReference type="NCBIfam" id="NF009438">
    <property type="entry name" value="PRK12797.1"/>
    <property type="match status" value="1"/>
</dbReference>
<evidence type="ECO:0000256" key="3">
    <source>
        <dbReference type="ARBA" id="ARBA00021714"/>
    </source>
</evidence>
<accession>A0A3B1DR35</accession>
<gene>
    <name evidence="15" type="ORF">MNBD_PLANCTO02-2278</name>
</gene>
<feature type="transmembrane region" description="Helical" evidence="14">
    <location>
        <begin position="148"/>
        <end position="167"/>
    </location>
</feature>
<reference evidence="15" key="1">
    <citation type="submission" date="2018-06" db="EMBL/GenBank/DDBJ databases">
        <authorList>
            <person name="Zhirakovskaya E."/>
        </authorList>
    </citation>
    <scope>NUCLEOTIDE SEQUENCE</scope>
</reference>
<comment type="subcellular location">
    <subcellularLocation>
        <location evidence="1">Bacterial flagellum basal body</location>
    </subcellularLocation>
    <subcellularLocation>
        <location evidence="2">Cell membrane</location>
        <topology evidence="2">Multi-pass membrane protein</topology>
    </subcellularLocation>
</comment>
<keyword evidence="11" id="KW-0975">Bacterial flagellum</keyword>
<dbReference type="PANTHER" id="PTHR30587:SF0">
    <property type="entry name" value="FLAGELLAR BIOSYNTHETIC PROTEIN FLIP"/>
    <property type="match status" value="1"/>
</dbReference>
<keyword evidence="5" id="KW-1003">Cell membrane</keyword>
<dbReference type="EMBL" id="UOGL01000224">
    <property type="protein sequence ID" value="VAX38568.1"/>
    <property type="molecule type" value="Genomic_DNA"/>
</dbReference>
<keyword evidence="15" id="KW-0969">Cilium</keyword>
<dbReference type="PRINTS" id="PR01302">
    <property type="entry name" value="TYPE3IMPPROT"/>
</dbReference>
<sequence>MSKPNFLSPFNNTPQQLEKQQSPLRNVSRFLLFLVVTFALFGKSTVLSQGVSANGGATSLQGNQQVPKEQKETASPKSKKTGLQLPEGINVDEMTSPQNVSSTLKVMAVLTVLSLAPSILMMTTSFIRFVIVFGLLRQAMGTQQSPPNQVIVSLSLFLTLMVMSPVWTESYETGISPYINNQSLALQEPGESREERAFINAAKPLRQFMIDQIENTGNSDTVWMFIEYQKPHKNSAAAQNWKPPEEYDDVGLSVLLPAFVLSELKTAFVIGFQVYLPFVIIDMVVASVLISMGMMMMSPVMISLPFKLLLFIMIDGWFLTVGMLLESVAGHR</sequence>